<dbReference type="KEGG" id="sli:Slin_6811"/>
<geneLocation type="plasmid" evidence="1 2">
    <name>pSLIN01</name>
</geneLocation>
<dbReference type="HOGENOM" id="CLU_1980173_0_0_10"/>
<protein>
    <submittedName>
        <fullName evidence="1">Uncharacterized protein</fullName>
    </submittedName>
</protein>
<gene>
    <name evidence="1" type="ordered locus">Slin_6811</name>
</gene>
<keyword evidence="2" id="KW-1185">Reference proteome</keyword>
<dbReference type="Proteomes" id="UP000002028">
    <property type="component" value="Plasmid pSLIN01"/>
</dbReference>
<accession>D2QVC9</accession>
<reference evidence="1 2" key="1">
    <citation type="journal article" date="2010" name="Stand. Genomic Sci.">
        <title>Complete genome sequence of Spirosoma linguale type strain (1).</title>
        <authorList>
            <person name="Lail K."/>
            <person name="Sikorski J."/>
            <person name="Saunders E."/>
            <person name="Lapidus A."/>
            <person name="Glavina Del Rio T."/>
            <person name="Copeland A."/>
            <person name="Tice H."/>
            <person name="Cheng J.-F."/>
            <person name="Lucas S."/>
            <person name="Nolan M."/>
            <person name="Bruce D."/>
            <person name="Goodwin L."/>
            <person name="Pitluck S."/>
            <person name="Ivanova N."/>
            <person name="Mavromatis K."/>
            <person name="Ovchinnikova G."/>
            <person name="Pati A."/>
            <person name="Chen A."/>
            <person name="Palaniappan K."/>
            <person name="Land M."/>
            <person name="Hauser L."/>
            <person name="Chang Y.-J."/>
            <person name="Jeffries C.D."/>
            <person name="Chain P."/>
            <person name="Brettin T."/>
            <person name="Detter J.C."/>
            <person name="Schuetze A."/>
            <person name="Rohde M."/>
            <person name="Tindall B.J."/>
            <person name="Goeker M."/>
            <person name="Bristow J."/>
            <person name="Eisen J.A."/>
            <person name="Markowitz V."/>
            <person name="Hugenholtz P."/>
            <person name="Kyrpides N.C."/>
            <person name="Klenk H.-P."/>
            <person name="Chen F."/>
        </authorList>
    </citation>
    <scope>NUCLEOTIDE SEQUENCE [LARGE SCALE GENOMIC DNA]</scope>
    <source>
        <strain evidence="2">ATCC 33905 / DSM 74 / LMG 10896 / Claus 1</strain>
    </source>
</reference>
<evidence type="ECO:0000313" key="2">
    <source>
        <dbReference type="Proteomes" id="UP000002028"/>
    </source>
</evidence>
<dbReference type="AlphaFoldDB" id="D2QVC9"/>
<proteinExistence type="predicted"/>
<evidence type="ECO:0000313" key="1">
    <source>
        <dbReference type="EMBL" id="ADB42761.1"/>
    </source>
</evidence>
<sequence>MGFGMVEHWCQMRGHSKTLLAVQKNCPKHCLADEPSVPATGEPVVKRVPCCKTTLSYEHLDVSSFVADYHPHQAPQPADFLPNPQFQLLLAALLPFPSAEPVSSFADTPLHRTGRFRLTSHCTWLI</sequence>
<dbReference type="EMBL" id="CP001770">
    <property type="protein sequence ID" value="ADB42761.1"/>
    <property type="molecule type" value="Genomic_DNA"/>
</dbReference>
<keyword evidence="1" id="KW-0614">Plasmid</keyword>
<name>D2QVC9_SPILD</name>
<organism evidence="1 2">
    <name type="scientific">Spirosoma linguale (strain ATCC 33905 / DSM 74 / LMG 10896 / Claus 1)</name>
    <dbReference type="NCBI Taxonomy" id="504472"/>
    <lineage>
        <taxon>Bacteria</taxon>
        <taxon>Pseudomonadati</taxon>
        <taxon>Bacteroidota</taxon>
        <taxon>Cytophagia</taxon>
        <taxon>Cytophagales</taxon>
        <taxon>Cytophagaceae</taxon>
        <taxon>Spirosoma</taxon>
    </lineage>
</organism>